<feature type="modified residue" description="N6-(pyridoxal phosphate)lysine" evidence="6">
    <location>
        <position position="328"/>
    </location>
</feature>
<evidence type="ECO:0000256" key="5">
    <source>
        <dbReference type="ARBA" id="ARBA00023239"/>
    </source>
</evidence>
<name>A0AA51RSE7_9GAMM</name>
<dbReference type="GO" id="GO:0030170">
    <property type="term" value="F:pyridoxal phosphate binding"/>
    <property type="evidence" value="ECO:0007669"/>
    <property type="project" value="InterPro"/>
</dbReference>
<dbReference type="GO" id="GO:0006520">
    <property type="term" value="P:amino acid metabolic process"/>
    <property type="evidence" value="ECO:0007669"/>
    <property type="project" value="InterPro"/>
</dbReference>
<dbReference type="Gene3D" id="3.90.1150.170">
    <property type="match status" value="1"/>
</dbReference>
<keyword evidence="8" id="KW-0808">Transferase</keyword>
<accession>A0AA51RSE7</accession>
<dbReference type="SUPFAM" id="SSF53383">
    <property type="entry name" value="PLP-dependent transferases"/>
    <property type="match status" value="1"/>
</dbReference>
<dbReference type="PANTHER" id="PTHR45677:SF8">
    <property type="entry name" value="CYSTEINE SULFINIC ACID DECARBOXYLASE"/>
    <property type="match status" value="1"/>
</dbReference>
<dbReference type="PANTHER" id="PTHR45677">
    <property type="entry name" value="GLUTAMATE DECARBOXYLASE-RELATED"/>
    <property type="match status" value="1"/>
</dbReference>
<dbReference type="KEGG" id="plei:Q9312_16110"/>
<dbReference type="GO" id="GO:0016831">
    <property type="term" value="F:carboxy-lyase activity"/>
    <property type="evidence" value="ECO:0007669"/>
    <property type="project" value="UniProtKB-KW"/>
</dbReference>
<dbReference type="RefSeq" id="WP_309201891.1">
    <property type="nucleotide sequence ID" value="NZ_CP133548.1"/>
</dbReference>
<dbReference type="InterPro" id="IPR015424">
    <property type="entry name" value="PyrdxlP-dep_Trfase"/>
</dbReference>
<dbReference type="CDD" id="cd06450">
    <property type="entry name" value="DOPA_deC_like"/>
    <property type="match status" value="1"/>
</dbReference>
<evidence type="ECO:0000256" key="2">
    <source>
        <dbReference type="ARBA" id="ARBA00009533"/>
    </source>
</evidence>
<proteinExistence type="inferred from homology"/>
<dbReference type="AlphaFoldDB" id="A0AA51RSE7"/>
<keyword evidence="5 7" id="KW-0456">Lyase</keyword>
<dbReference type="InterPro" id="IPR002129">
    <property type="entry name" value="PyrdxlP-dep_de-COase"/>
</dbReference>
<reference evidence="8 9" key="1">
    <citation type="submission" date="2023-08" db="EMBL/GenBank/DDBJ databases">
        <title>Pleionea litopenaei sp. nov., isolated from stomach of juvenile Litopenaeus vannamei.</title>
        <authorList>
            <person name="Rho A.M."/>
            <person name="Hwang C.Y."/>
        </authorList>
    </citation>
    <scope>NUCLEOTIDE SEQUENCE [LARGE SCALE GENOMIC DNA]</scope>
    <source>
        <strain evidence="8 9">HL-JVS1</strain>
    </source>
</reference>
<dbReference type="PRINTS" id="PR00800">
    <property type="entry name" value="YHDCRBOXLASE"/>
</dbReference>
<dbReference type="InterPro" id="IPR010977">
    <property type="entry name" value="Aromatic_deC"/>
</dbReference>
<dbReference type="EMBL" id="CP133548">
    <property type="protein sequence ID" value="WMS86746.1"/>
    <property type="molecule type" value="Genomic_DNA"/>
</dbReference>
<dbReference type="InterPro" id="IPR015421">
    <property type="entry name" value="PyrdxlP-dep_Trfase_major"/>
</dbReference>
<evidence type="ECO:0000256" key="4">
    <source>
        <dbReference type="ARBA" id="ARBA00022898"/>
    </source>
</evidence>
<gene>
    <name evidence="8" type="ORF">Q9312_16110</name>
</gene>
<dbReference type="Proteomes" id="UP001239782">
    <property type="component" value="Chromosome"/>
</dbReference>
<dbReference type="GO" id="GO:0008483">
    <property type="term" value="F:transaminase activity"/>
    <property type="evidence" value="ECO:0007669"/>
    <property type="project" value="UniProtKB-KW"/>
</dbReference>
<comment type="cofactor">
    <cofactor evidence="1 6 7">
        <name>pyridoxal 5'-phosphate</name>
        <dbReference type="ChEBI" id="CHEBI:597326"/>
    </cofactor>
</comment>
<evidence type="ECO:0000256" key="3">
    <source>
        <dbReference type="ARBA" id="ARBA00022793"/>
    </source>
</evidence>
<evidence type="ECO:0000256" key="6">
    <source>
        <dbReference type="PIRSR" id="PIRSR602129-50"/>
    </source>
</evidence>
<evidence type="ECO:0000256" key="7">
    <source>
        <dbReference type="RuleBase" id="RU000382"/>
    </source>
</evidence>
<keyword evidence="8" id="KW-0032">Aminotransferase</keyword>
<dbReference type="GO" id="GO:0005737">
    <property type="term" value="C:cytoplasm"/>
    <property type="evidence" value="ECO:0007669"/>
    <property type="project" value="TreeGrafter"/>
</dbReference>
<sequence length="513" mass="57300">MGNAQQIESLAVSHLTTAKALYQPSYIFNEHSVAALKSRVIDALSVLSQRFETLEKPFSGITPQHMAKKFADVDLSQPQWTFTAALDELKELYLKDAVYFHNPNYMAHLNCPIVYPAIVAELILSAVNSSLDTWDQSAGATLIEQRLLDWTSECIRFGEAADGVFTSGGTQSNLMAMLIARDEFCRRKLNHDVKTNGLPSEFTKFKIFVSEASHFSLQKSAAILGLGYESIVSVPTDEHYRMNVAQLKAAIDNAREAGEIPVAVIATAGTTDFGSIDPLHEISKVAHREALWMHVDAAYGGGLLISNQYRDRIDGIELADSVTIDFHKTFFQPVSCGAFFVKNKKHLSCVTHHADYLNPLSQSQEGTPNLVNKSIQTTRRFDALKLWMSLRTIGAEQLGQYFDQVIELAQKVECAVRNDLEIEVLNKPELSAIVFRFLSANKQNLCTINQEIRKQLFKDGQAIIAGTKVKGESYLKITLLNPEASLEQVLVVFERIKRLGRQLSHQYNQQNQS</sequence>
<protein>
    <submittedName>
        <fullName evidence="8">Aspartate aminotransferase family protein</fullName>
    </submittedName>
</protein>
<evidence type="ECO:0000313" key="9">
    <source>
        <dbReference type="Proteomes" id="UP001239782"/>
    </source>
</evidence>
<comment type="similarity">
    <text evidence="2 7">Belongs to the group II decarboxylase family.</text>
</comment>
<dbReference type="Pfam" id="PF00282">
    <property type="entry name" value="Pyridoxal_deC"/>
    <property type="match status" value="1"/>
</dbReference>
<evidence type="ECO:0000313" key="8">
    <source>
        <dbReference type="EMBL" id="WMS86746.1"/>
    </source>
</evidence>
<evidence type="ECO:0000256" key="1">
    <source>
        <dbReference type="ARBA" id="ARBA00001933"/>
    </source>
</evidence>
<organism evidence="8 9">
    <name type="scientific">Pleionea litopenaei</name>
    <dbReference type="NCBI Taxonomy" id="3070815"/>
    <lineage>
        <taxon>Bacteria</taxon>
        <taxon>Pseudomonadati</taxon>
        <taxon>Pseudomonadota</taxon>
        <taxon>Gammaproteobacteria</taxon>
        <taxon>Oceanospirillales</taxon>
        <taxon>Pleioneaceae</taxon>
        <taxon>Pleionea</taxon>
    </lineage>
</organism>
<dbReference type="Gene3D" id="3.40.640.10">
    <property type="entry name" value="Type I PLP-dependent aspartate aminotransferase-like (Major domain)"/>
    <property type="match status" value="1"/>
</dbReference>
<keyword evidence="4 6" id="KW-0663">Pyridoxal phosphate</keyword>
<keyword evidence="3" id="KW-0210">Decarboxylase</keyword>
<dbReference type="GO" id="GO:0019752">
    <property type="term" value="P:carboxylic acid metabolic process"/>
    <property type="evidence" value="ECO:0007669"/>
    <property type="project" value="InterPro"/>
</dbReference>
<keyword evidence="9" id="KW-1185">Reference proteome</keyword>